<sequence length="95" mass="10996">MFYVEPGVLLFLLTLEDVYLWFLWDRVFTFSEMIIAARKVHTVCIKQAIMLHSSFIQASHTVSHTYISYICSLLLKDALSPCVGCRSSLHQLERL</sequence>
<dbReference type="Proteomes" id="UP000694892">
    <property type="component" value="Chromosome 4L"/>
</dbReference>
<evidence type="ECO:0000313" key="2">
    <source>
        <dbReference type="Proteomes" id="UP000694892"/>
    </source>
</evidence>
<gene>
    <name evidence="1" type="ORF">XELAEV_18023688mg</name>
</gene>
<proteinExistence type="predicted"/>
<dbReference type="EMBL" id="CM004472">
    <property type="protein sequence ID" value="OCT85519.1"/>
    <property type="molecule type" value="Genomic_DNA"/>
</dbReference>
<dbReference type="AlphaFoldDB" id="A0A974HPC3"/>
<name>A0A974HPC3_XENLA</name>
<protein>
    <submittedName>
        <fullName evidence="1">Uncharacterized protein</fullName>
    </submittedName>
</protein>
<organism evidence="1 2">
    <name type="scientific">Xenopus laevis</name>
    <name type="common">African clawed frog</name>
    <dbReference type="NCBI Taxonomy" id="8355"/>
    <lineage>
        <taxon>Eukaryota</taxon>
        <taxon>Metazoa</taxon>
        <taxon>Chordata</taxon>
        <taxon>Craniata</taxon>
        <taxon>Vertebrata</taxon>
        <taxon>Euteleostomi</taxon>
        <taxon>Amphibia</taxon>
        <taxon>Batrachia</taxon>
        <taxon>Anura</taxon>
        <taxon>Pipoidea</taxon>
        <taxon>Pipidae</taxon>
        <taxon>Xenopodinae</taxon>
        <taxon>Xenopus</taxon>
        <taxon>Xenopus</taxon>
    </lineage>
</organism>
<reference evidence="2" key="1">
    <citation type="journal article" date="2016" name="Nature">
        <title>Genome evolution in the allotetraploid frog Xenopus laevis.</title>
        <authorList>
            <person name="Session A.M."/>
            <person name="Uno Y."/>
            <person name="Kwon T."/>
            <person name="Chapman J.A."/>
            <person name="Toyoda A."/>
            <person name="Takahashi S."/>
            <person name="Fukui A."/>
            <person name="Hikosaka A."/>
            <person name="Suzuki A."/>
            <person name="Kondo M."/>
            <person name="van Heeringen S.J."/>
            <person name="Quigley I."/>
            <person name="Heinz S."/>
            <person name="Ogino H."/>
            <person name="Ochi H."/>
            <person name="Hellsten U."/>
            <person name="Lyons J.B."/>
            <person name="Simakov O."/>
            <person name="Putnam N."/>
            <person name="Stites J."/>
            <person name="Kuroki Y."/>
            <person name="Tanaka T."/>
            <person name="Michiue T."/>
            <person name="Watanabe M."/>
            <person name="Bogdanovic O."/>
            <person name="Lister R."/>
            <person name="Georgiou G."/>
            <person name="Paranjpe S.S."/>
            <person name="van Kruijsbergen I."/>
            <person name="Shu S."/>
            <person name="Carlson J."/>
            <person name="Kinoshita T."/>
            <person name="Ohta Y."/>
            <person name="Mawaribuchi S."/>
            <person name="Jenkins J."/>
            <person name="Grimwood J."/>
            <person name="Schmutz J."/>
            <person name="Mitros T."/>
            <person name="Mozaffari S.V."/>
            <person name="Suzuki Y."/>
            <person name="Haramoto Y."/>
            <person name="Yamamoto T.S."/>
            <person name="Takagi C."/>
            <person name="Heald R."/>
            <person name="Miller K."/>
            <person name="Haudenschild C."/>
            <person name="Kitzman J."/>
            <person name="Nakayama T."/>
            <person name="Izutsu Y."/>
            <person name="Robert J."/>
            <person name="Fortriede J."/>
            <person name="Burns K."/>
            <person name="Lotay V."/>
            <person name="Karimi K."/>
            <person name="Yasuoka Y."/>
            <person name="Dichmann D.S."/>
            <person name="Flajnik M.F."/>
            <person name="Houston D.W."/>
            <person name="Shendure J."/>
            <person name="DuPasquier L."/>
            <person name="Vize P.D."/>
            <person name="Zorn A.M."/>
            <person name="Ito M."/>
            <person name="Marcotte E.M."/>
            <person name="Wallingford J.B."/>
            <person name="Ito Y."/>
            <person name="Asashima M."/>
            <person name="Ueno N."/>
            <person name="Matsuda Y."/>
            <person name="Veenstra G.J."/>
            <person name="Fujiyama A."/>
            <person name="Harland R.M."/>
            <person name="Taira M."/>
            <person name="Rokhsar D.S."/>
        </authorList>
    </citation>
    <scope>NUCLEOTIDE SEQUENCE [LARGE SCALE GENOMIC DNA]</scope>
    <source>
        <strain evidence="2">J</strain>
    </source>
</reference>
<evidence type="ECO:0000313" key="1">
    <source>
        <dbReference type="EMBL" id="OCT85519.1"/>
    </source>
</evidence>
<accession>A0A974HPC3</accession>